<evidence type="ECO:0000256" key="2">
    <source>
        <dbReference type="ARBA" id="ARBA00022679"/>
    </source>
</evidence>
<dbReference type="InterPro" id="IPR051259">
    <property type="entry name" value="rRNA_Methyltransferase"/>
</dbReference>
<dbReference type="InParanoid" id="E0W0I5"/>
<proteinExistence type="predicted"/>
<evidence type="ECO:0000256" key="3">
    <source>
        <dbReference type="SAM" id="MobiDB-lite"/>
    </source>
</evidence>
<keyword evidence="1" id="KW-0489">Methyltransferase</keyword>
<dbReference type="InterPro" id="IPR029064">
    <property type="entry name" value="Ribosomal_eL30-like_sf"/>
</dbReference>
<dbReference type="PANTHER" id="PTHR43191:SF2">
    <property type="entry name" value="RRNA METHYLTRANSFERASE 3, MITOCHONDRIAL"/>
    <property type="match status" value="1"/>
</dbReference>
<dbReference type="Proteomes" id="UP000009046">
    <property type="component" value="Unassembled WGS sequence"/>
</dbReference>
<dbReference type="RefSeq" id="XP_002431879.1">
    <property type="nucleotide sequence ID" value="XM_002431834.1"/>
</dbReference>
<dbReference type="FunCoup" id="E0W0I5">
    <property type="interactions" value="39"/>
</dbReference>
<dbReference type="eggNOG" id="KOG2506">
    <property type="taxonomic scope" value="Eukaryota"/>
</dbReference>
<reference evidence="5" key="2">
    <citation type="submission" date="2007-04" db="EMBL/GenBank/DDBJ databases">
        <title>The genome of the human body louse.</title>
        <authorList>
            <consortium name="The Human Body Louse Genome Consortium"/>
            <person name="Kirkness E."/>
            <person name="Walenz B."/>
            <person name="Hass B."/>
            <person name="Bruggner R."/>
            <person name="Strausberg R."/>
        </authorList>
    </citation>
    <scope>NUCLEOTIDE SEQUENCE</scope>
    <source>
        <strain evidence="5">USDA</strain>
    </source>
</reference>
<feature type="domain" description="tRNA/rRNA methyltransferase SpoU type" evidence="4">
    <location>
        <begin position="158"/>
        <end position="235"/>
    </location>
</feature>
<evidence type="ECO:0000259" key="4">
    <source>
        <dbReference type="Pfam" id="PF00588"/>
    </source>
</evidence>
<dbReference type="GO" id="GO:0006396">
    <property type="term" value="P:RNA processing"/>
    <property type="evidence" value="ECO:0007669"/>
    <property type="project" value="InterPro"/>
</dbReference>
<dbReference type="Gene3D" id="3.40.1280.10">
    <property type="match status" value="1"/>
</dbReference>
<protein>
    <recommendedName>
        <fullName evidence="4">tRNA/rRNA methyltransferase SpoU type domain-containing protein</fullName>
    </recommendedName>
</protein>
<dbReference type="EMBL" id="AAZO01006763">
    <property type="status" value="NOT_ANNOTATED_CDS"/>
    <property type="molecule type" value="Genomic_DNA"/>
</dbReference>
<evidence type="ECO:0000256" key="1">
    <source>
        <dbReference type="ARBA" id="ARBA00022603"/>
    </source>
</evidence>
<dbReference type="AlphaFoldDB" id="E0W0I5"/>
<dbReference type="InterPro" id="IPR029026">
    <property type="entry name" value="tRNA_m1G_MTases_N"/>
</dbReference>
<name>E0W0I5_PEDHC</name>
<reference evidence="5" key="1">
    <citation type="submission" date="2007-04" db="EMBL/GenBank/DDBJ databases">
        <title>Annotation of Pediculus humanus corporis strain USDA.</title>
        <authorList>
            <person name="Kirkness E."/>
            <person name="Hannick L."/>
            <person name="Hass B."/>
            <person name="Bruggner R."/>
            <person name="Lawson D."/>
            <person name="Bidwell S."/>
            <person name="Joardar V."/>
            <person name="Caler E."/>
            <person name="Walenz B."/>
            <person name="Inman J."/>
            <person name="Schobel S."/>
            <person name="Galinsky K."/>
            <person name="Amedeo P."/>
            <person name="Strausberg R."/>
        </authorList>
    </citation>
    <scope>NUCLEOTIDE SEQUENCE</scope>
    <source>
        <strain evidence="5">USDA</strain>
    </source>
</reference>
<dbReference type="GO" id="GO:0008173">
    <property type="term" value="F:RNA methyltransferase activity"/>
    <property type="evidence" value="ECO:0007669"/>
    <property type="project" value="InterPro"/>
</dbReference>
<dbReference type="GO" id="GO:0003723">
    <property type="term" value="F:RNA binding"/>
    <property type="evidence" value="ECO:0007669"/>
    <property type="project" value="InterPro"/>
</dbReference>
<dbReference type="GeneID" id="8234660"/>
<dbReference type="STRING" id="121224.E0W0I5"/>
<dbReference type="CTD" id="8234660"/>
<accession>E0W0I5</accession>
<organism>
    <name type="scientific">Pediculus humanus subsp. corporis</name>
    <name type="common">Body louse</name>
    <dbReference type="NCBI Taxonomy" id="121224"/>
    <lineage>
        <taxon>Eukaryota</taxon>
        <taxon>Metazoa</taxon>
        <taxon>Ecdysozoa</taxon>
        <taxon>Arthropoda</taxon>
        <taxon>Hexapoda</taxon>
        <taxon>Insecta</taxon>
        <taxon>Pterygota</taxon>
        <taxon>Neoptera</taxon>
        <taxon>Paraneoptera</taxon>
        <taxon>Psocodea</taxon>
        <taxon>Troctomorpha</taxon>
        <taxon>Phthiraptera</taxon>
        <taxon>Anoplura</taxon>
        <taxon>Pediculidae</taxon>
        <taxon>Pediculus</taxon>
    </lineage>
</organism>
<dbReference type="PANTHER" id="PTHR43191">
    <property type="entry name" value="RRNA METHYLTRANSFERASE 3"/>
    <property type="match status" value="1"/>
</dbReference>
<feature type="region of interest" description="Disordered" evidence="3">
    <location>
        <begin position="244"/>
        <end position="285"/>
    </location>
</feature>
<dbReference type="OrthoDB" id="270651at2759"/>
<dbReference type="Pfam" id="PF00588">
    <property type="entry name" value="SpoU_methylase"/>
    <property type="match status" value="1"/>
</dbReference>
<dbReference type="InterPro" id="IPR001537">
    <property type="entry name" value="SpoU_MeTrfase"/>
</dbReference>
<dbReference type="GO" id="GO:0032259">
    <property type="term" value="P:methylation"/>
    <property type="evidence" value="ECO:0007669"/>
    <property type="project" value="UniProtKB-KW"/>
</dbReference>
<dbReference type="EnsemblMetazoa" id="PHUM556390-RA">
    <property type="protein sequence ID" value="PHUM556390-PA"/>
    <property type="gene ID" value="PHUM556390"/>
</dbReference>
<dbReference type="CDD" id="cd18106">
    <property type="entry name" value="SpoU-like_RNMTL1"/>
    <property type="match status" value="1"/>
</dbReference>
<keyword evidence="7" id="KW-1185">Reference proteome</keyword>
<dbReference type="SUPFAM" id="SSF75217">
    <property type="entry name" value="alpha/beta knot"/>
    <property type="match status" value="1"/>
</dbReference>
<dbReference type="KEGG" id="phu:Phum_PHUM556390"/>
<evidence type="ECO:0000313" key="6">
    <source>
        <dbReference type="EnsemblMetazoa" id="PHUM556390-PA"/>
    </source>
</evidence>
<dbReference type="EMBL" id="DS235860">
    <property type="protein sequence ID" value="EEB19141.1"/>
    <property type="molecule type" value="Genomic_DNA"/>
</dbReference>
<dbReference type="Gene3D" id="3.30.1330.30">
    <property type="match status" value="1"/>
</dbReference>
<dbReference type="HOGENOM" id="CLU_021322_1_0_1"/>
<dbReference type="InterPro" id="IPR029028">
    <property type="entry name" value="Alpha/beta_knot_MTases"/>
</dbReference>
<gene>
    <name evidence="6" type="primary">8234660</name>
    <name evidence="5" type="ORF">Phum_PHUM556390</name>
</gene>
<sequence length="364" mass="41077">MLSTIVRISTNKFIRSFSFKFGQLENNSRVIKQKTLLNKQLLFSHNKSSSKYFCNWKEKDLNYDENLGKIILLDPNEYSGSKRLIQDALSIDLQPKIIFYSRLSDIENLKLSENVRKCQVDYKQLRIWSDVATSQGVIAVFDLPDQKKIINKFKTVPLTIICDNIREPGNLGSILRVAGAVGCKKVIMTTGCVDLWNAKVIRSAAGIHFRLPISSNVEWDDIDKQIPDDSQIILADNRTLCDDNSTDSSIVENQDGDEYVSDEDSDENDDSSSDDENESSVKKNSLCRSDNIDDYNLPLLNYNDVNYSNNSIVIIIGGESYGISEDAYKFGERRKGLRVTIPLLNNVDSLNSSVALVECVKNNK</sequence>
<feature type="compositionally biased region" description="Acidic residues" evidence="3">
    <location>
        <begin position="254"/>
        <end position="278"/>
    </location>
</feature>
<reference evidence="6" key="3">
    <citation type="submission" date="2020-05" db="UniProtKB">
        <authorList>
            <consortium name="EnsemblMetazoa"/>
        </authorList>
    </citation>
    <scope>IDENTIFICATION</scope>
    <source>
        <strain evidence="6">USDA</strain>
    </source>
</reference>
<dbReference type="VEuPathDB" id="VectorBase:PHUM556390"/>
<evidence type="ECO:0000313" key="7">
    <source>
        <dbReference type="Proteomes" id="UP000009046"/>
    </source>
</evidence>
<evidence type="ECO:0000313" key="5">
    <source>
        <dbReference type="EMBL" id="EEB19141.1"/>
    </source>
</evidence>
<keyword evidence="2" id="KW-0808">Transferase</keyword>